<accession>A0A395NCC5</accession>
<feature type="region of interest" description="Disordered" evidence="1">
    <location>
        <begin position="1"/>
        <end position="39"/>
    </location>
</feature>
<evidence type="ECO:0000313" key="2">
    <source>
        <dbReference type="EMBL" id="RFU73457.1"/>
    </source>
</evidence>
<dbReference type="Proteomes" id="UP000266272">
    <property type="component" value="Unassembled WGS sequence"/>
</dbReference>
<feature type="region of interest" description="Disordered" evidence="1">
    <location>
        <begin position="144"/>
        <end position="166"/>
    </location>
</feature>
<dbReference type="OrthoDB" id="5327145at2759"/>
<evidence type="ECO:0000256" key="1">
    <source>
        <dbReference type="SAM" id="MobiDB-lite"/>
    </source>
</evidence>
<comment type="caution">
    <text evidence="2">The sequence shown here is derived from an EMBL/GenBank/DDBJ whole genome shotgun (WGS) entry which is preliminary data.</text>
</comment>
<feature type="compositionally biased region" description="Polar residues" evidence="1">
    <location>
        <begin position="301"/>
        <end position="312"/>
    </location>
</feature>
<feature type="compositionally biased region" description="Polar residues" evidence="1">
    <location>
        <begin position="13"/>
        <end position="24"/>
    </location>
</feature>
<feature type="region of interest" description="Disordered" evidence="1">
    <location>
        <begin position="251"/>
        <end position="332"/>
    </location>
</feature>
<gene>
    <name evidence="2" type="ORF">TARUN_8794</name>
</gene>
<evidence type="ECO:0000313" key="3">
    <source>
        <dbReference type="Proteomes" id="UP000266272"/>
    </source>
</evidence>
<reference evidence="2 3" key="1">
    <citation type="journal article" date="2018" name="PLoS Pathog.">
        <title>Evolution of structural diversity of trichothecenes, a family of toxins produced by plant pathogenic and entomopathogenic fungi.</title>
        <authorList>
            <person name="Proctor R.H."/>
            <person name="McCormick S.P."/>
            <person name="Kim H.S."/>
            <person name="Cardoza R.E."/>
            <person name="Stanley A.M."/>
            <person name="Lindo L."/>
            <person name="Kelly A."/>
            <person name="Brown D.W."/>
            <person name="Lee T."/>
            <person name="Vaughan M.M."/>
            <person name="Alexander N.J."/>
            <person name="Busman M."/>
            <person name="Gutierrez S."/>
        </authorList>
    </citation>
    <scope>NUCLEOTIDE SEQUENCE [LARGE SCALE GENOMIC DNA]</scope>
    <source>
        <strain evidence="2 3">IBT 40837</strain>
    </source>
</reference>
<keyword evidence="3" id="KW-1185">Reference proteome</keyword>
<feature type="compositionally biased region" description="Basic and acidic residues" evidence="1">
    <location>
        <begin position="1"/>
        <end position="12"/>
    </location>
</feature>
<protein>
    <submittedName>
        <fullName evidence="2">Uncharacterized protein</fullName>
    </submittedName>
</protein>
<feature type="compositionally biased region" description="Polar residues" evidence="1">
    <location>
        <begin position="321"/>
        <end position="332"/>
    </location>
</feature>
<dbReference type="EMBL" id="PXOA01000650">
    <property type="protein sequence ID" value="RFU73457.1"/>
    <property type="molecule type" value="Genomic_DNA"/>
</dbReference>
<organism evidence="2 3">
    <name type="scientific">Trichoderma arundinaceum</name>
    <dbReference type="NCBI Taxonomy" id="490622"/>
    <lineage>
        <taxon>Eukaryota</taxon>
        <taxon>Fungi</taxon>
        <taxon>Dikarya</taxon>
        <taxon>Ascomycota</taxon>
        <taxon>Pezizomycotina</taxon>
        <taxon>Sordariomycetes</taxon>
        <taxon>Hypocreomycetidae</taxon>
        <taxon>Hypocreales</taxon>
        <taxon>Hypocreaceae</taxon>
        <taxon>Trichoderma</taxon>
    </lineage>
</organism>
<sequence length="420" mass="46842">MLAAHREQENRVLSHQVPSKQQPKTPGMRYPKTPMELGRGNENALAGFAAKSTLQGAVNLGENRTFISKKHLTTPTGSRMRAPLGNKTTNAKARNLQVQGIGGKDAVKGIEKSEIKNTTAQKRKQIQRQRQAELAPKNLIFQLRDGQDPDQDEPEYAPPNPQPLPYQSDVFPRSGLTFKGLSKENLLKGYYEHFYNPVDGNGMSRVEKQLKEEMKSTIEEAIKRNDRDTEEFTWNNADVPDELEISERMNRQRKKPVVTAEKPIQDPSLRPPALSTRTTRSALSIKPLAAASQESLESHIITRSTRQRTATSLKEAPPPSTTAHTRGSSSSLVFRTREDGALNQPAHAPAGAADQLHPKEYEIAAAPDHDIQNAFNDEVASDALAHLQYPVDSDCEDLPLFGMPYQDEEDEEVFELRLDI</sequence>
<proteinExistence type="predicted"/>
<dbReference type="AlphaFoldDB" id="A0A395NCC5"/>
<name>A0A395NCC5_TRIAR</name>